<evidence type="ECO:0000256" key="1">
    <source>
        <dbReference type="SAM" id="SignalP"/>
    </source>
</evidence>
<sequence>MPTYLSKLIAVLTITIYITPAIAVNCGYYCGDPDHPDDFHSEFTVTCCGGKKANLAKSGECSLPPGAARDRFASCCEGYKAAKREICYGKTPEGPHQCGRDELSIEYQ</sequence>
<keyword evidence="3" id="KW-1185">Reference proteome</keyword>
<feature type="chain" id="PRO_5004885994" evidence="1">
    <location>
        <begin position="24"/>
        <end position="108"/>
    </location>
</feature>
<dbReference type="HOGENOM" id="CLU_2196481_0_0_1"/>
<dbReference type="RefSeq" id="XP_007711788.1">
    <property type="nucleotide sequence ID" value="XM_007713598.1"/>
</dbReference>
<name>W6YR18_COCC2</name>
<organism evidence="2 3">
    <name type="scientific">Cochliobolus carbonum (strain 26-R-13)</name>
    <name type="common">Maize leaf spot fungus</name>
    <name type="synonym">Bipolaris zeicola</name>
    <dbReference type="NCBI Taxonomy" id="930089"/>
    <lineage>
        <taxon>Eukaryota</taxon>
        <taxon>Fungi</taxon>
        <taxon>Dikarya</taxon>
        <taxon>Ascomycota</taxon>
        <taxon>Pezizomycotina</taxon>
        <taxon>Dothideomycetes</taxon>
        <taxon>Pleosporomycetidae</taxon>
        <taxon>Pleosporales</taxon>
        <taxon>Pleosporineae</taxon>
        <taxon>Pleosporaceae</taxon>
        <taxon>Bipolaris</taxon>
    </lineage>
</organism>
<accession>W6YR18</accession>
<gene>
    <name evidence="2" type="ORF">COCCADRAFT_25895</name>
</gene>
<dbReference type="GeneID" id="19145897"/>
<protein>
    <submittedName>
        <fullName evidence="2">Uncharacterized protein</fullName>
    </submittedName>
</protein>
<proteinExistence type="predicted"/>
<dbReference type="AlphaFoldDB" id="W6YR18"/>
<dbReference type="Proteomes" id="UP000053841">
    <property type="component" value="Unassembled WGS sequence"/>
</dbReference>
<keyword evidence="1" id="KW-0732">Signal</keyword>
<dbReference type="EMBL" id="KI964601">
    <property type="protein sequence ID" value="EUC33926.1"/>
    <property type="molecule type" value="Genomic_DNA"/>
</dbReference>
<evidence type="ECO:0000313" key="3">
    <source>
        <dbReference type="Proteomes" id="UP000053841"/>
    </source>
</evidence>
<reference evidence="2 3" key="1">
    <citation type="journal article" date="2013" name="PLoS Genet.">
        <title>Comparative genome structure, secondary metabolite, and effector coding capacity across Cochliobolus pathogens.</title>
        <authorList>
            <person name="Condon B.J."/>
            <person name="Leng Y."/>
            <person name="Wu D."/>
            <person name="Bushley K.E."/>
            <person name="Ohm R.A."/>
            <person name="Otillar R."/>
            <person name="Martin J."/>
            <person name="Schackwitz W."/>
            <person name="Grimwood J."/>
            <person name="MohdZainudin N."/>
            <person name="Xue C."/>
            <person name="Wang R."/>
            <person name="Manning V.A."/>
            <person name="Dhillon B."/>
            <person name="Tu Z.J."/>
            <person name="Steffenson B.J."/>
            <person name="Salamov A."/>
            <person name="Sun H."/>
            <person name="Lowry S."/>
            <person name="LaButti K."/>
            <person name="Han J."/>
            <person name="Copeland A."/>
            <person name="Lindquist E."/>
            <person name="Barry K."/>
            <person name="Schmutz J."/>
            <person name="Baker S.E."/>
            <person name="Ciuffetti L.M."/>
            <person name="Grigoriev I.V."/>
            <person name="Zhong S."/>
            <person name="Turgeon B.G."/>
        </authorList>
    </citation>
    <scope>NUCLEOTIDE SEQUENCE [LARGE SCALE GENOMIC DNA]</scope>
    <source>
        <strain evidence="2 3">26-R-13</strain>
    </source>
</reference>
<dbReference type="KEGG" id="bze:COCCADRAFT_25895"/>
<feature type="signal peptide" evidence="1">
    <location>
        <begin position="1"/>
        <end position="23"/>
    </location>
</feature>
<evidence type="ECO:0000313" key="2">
    <source>
        <dbReference type="EMBL" id="EUC33926.1"/>
    </source>
</evidence>